<evidence type="ECO:0000256" key="2">
    <source>
        <dbReference type="ARBA" id="ARBA00022723"/>
    </source>
</evidence>
<reference evidence="14" key="1">
    <citation type="submission" date="2024-04" db="EMBL/GenBank/DDBJ databases">
        <title>Salinicola lusitanus LLJ914,a marine bacterium isolated from the Okinawa Trough.</title>
        <authorList>
            <person name="Li J."/>
        </authorList>
    </citation>
    <scope>NUCLEOTIDE SEQUENCE [LARGE SCALE GENOMIC DNA]</scope>
</reference>
<dbReference type="Proteomes" id="UP001460270">
    <property type="component" value="Unassembled WGS sequence"/>
</dbReference>
<evidence type="ECO:0000256" key="1">
    <source>
        <dbReference type="ARBA" id="ARBA00004123"/>
    </source>
</evidence>
<gene>
    <name evidence="13" type="ORF">WMY93_024729</name>
</gene>
<dbReference type="GO" id="GO:0000978">
    <property type="term" value="F:RNA polymerase II cis-regulatory region sequence-specific DNA binding"/>
    <property type="evidence" value="ECO:0007669"/>
    <property type="project" value="TreeGrafter"/>
</dbReference>
<dbReference type="InterPro" id="IPR051565">
    <property type="entry name" value="Sal_C2H2-zinc-finger"/>
</dbReference>
<evidence type="ECO:0000256" key="10">
    <source>
        <dbReference type="PROSITE-ProRule" id="PRU00042"/>
    </source>
</evidence>
<evidence type="ECO:0000256" key="4">
    <source>
        <dbReference type="ARBA" id="ARBA00022771"/>
    </source>
</evidence>
<keyword evidence="2" id="KW-0479">Metal-binding</keyword>
<feature type="domain" description="C2H2-type" evidence="12">
    <location>
        <begin position="207"/>
        <end position="234"/>
    </location>
</feature>
<evidence type="ECO:0000256" key="7">
    <source>
        <dbReference type="ARBA" id="ARBA00023163"/>
    </source>
</evidence>
<proteinExistence type="inferred from homology"/>
<dbReference type="PANTHER" id="PTHR23233:SF84">
    <property type="entry name" value="FI23031P1"/>
    <property type="match status" value="1"/>
</dbReference>
<dbReference type="Pfam" id="PF00096">
    <property type="entry name" value="zf-C2H2"/>
    <property type="match status" value="2"/>
</dbReference>
<evidence type="ECO:0000313" key="14">
    <source>
        <dbReference type="Proteomes" id="UP001460270"/>
    </source>
</evidence>
<comment type="subcellular location">
    <subcellularLocation>
        <location evidence="1">Nucleus</location>
    </subcellularLocation>
</comment>
<dbReference type="PROSITE" id="PS50157">
    <property type="entry name" value="ZINC_FINGER_C2H2_2"/>
    <property type="match status" value="2"/>
</dbReference>
<accession>A0AAW0NCG9</accession>
<dbReference type="InterPro" id="IPR013087">
    <property type="entry name" value="Znf_C2H2_type"/>
</dbReference>
<dbReference type="AlphaFoldDB" id="A0AAW0NCG9"/>
<feature type="domain" description="C2H2-type" evidence="12">
    <location>
        <begin position="179"/>
        <end position="206"/>
    </location>
</feature>
<evidence type="ECO:0000256" key="6">
    <source>
        <dbReference type="ARBA" id="ARBA00023015"/>
    </source>
</evidence>
<dbReference type="GO" id="GO:0008270">
    <property type="term" value="F:zinc ion binding"/>
    <property type="evidence" value="ECO:0007669"/>
    <property type="project" value="UniProtKB-KW"/>
</dbReference>
<evidence type="ECO:0000313" key="13">
    <source>
        <dbReference type="EMBL" id="KAK7889169.1"/>
    </source>
</evidence>
<protein>
    <recommendedName>
        <fullName evidence="12">C2H2-type domain-containing protein</fullName>
    </recommendedName>
</protein>
<keyword evidence="7" id="KW-0804">Transcription</keyword>
<name>A0AAW0NCG9_9GOBI</name>
<evidence type="ECO:0000256" key="3">
    <source>
        <dbReference type="ARBA" id="ARBA00022737"/>
    </source>
</evidence>
<evidence type="ECO:0000256" key="9">
    <source>
        <dbReference type="ARBA" id="ARBA00038474"/>
    </source>
</evidence>
<dbReference type="GO" id="GO:0000981">
    <property type="term" value="F:DNA-binding transcription factor activity, RNA polymerase II-specific"/>
    <property type="evidence" value="ECO:0007669"/>
    <property type="project" value="TreeGrafter"/>
</dbReference>
<keyword evidence="4 10" id="KW-0863">Zinc-finger</keyword>
<organism evidence="13 14">
    <name type="scientific">Mugilogobius chulae</name>
    <name type="common">yellowstripe goby</name>
    <dbReference type="NCBI Taxonomy" id="88201"/>
    <lineage>
        <taxon>Eukaryota</taxon>
        <taxon>Metazoa</taxon>
        <taxon>Chordata</taxon>
        <taxon>Craniata</taxon>
        <taxon>Vertebrata</taxon>
        <taxon>Euteleostomi</taxon>
        <taxon>Actinopterygii</taxon>
        <taxon>Neopterygii</taxon>
        <taxon>Teleostei</taxon>
        <taxon>Neoteleostei</taxon>
        <taxon>Acanthomorphata</taxon>
        <taxon>Gobiaria</taxon>
        <taxon>Gobiiformes</taxon>
        <taxon>Gobioidei</taxon>
        <taxon>Gobiidae</taxon>
        <taxon>Gobionellinae</taxon>
        <taxon>Mugilogobius</taxon>
    </lineage>
</organism>
<dbReference type="PANTHER" id="PTHR23233">
    <property type="entry name" value="SAL-LIKE PROTEIN"/>
    <property type="match status" value="1"/>
</dbReference>
<keyword evidence="8" id="KW-0539">Nucleus</keyword>
<comment type="similarity">
    <text evidence="9">Belongs to the sal C2H2-type zinc-finger protein family.</text>
</comment>
<sequence>MLWTIVEYEEELCRSKEENQRKQQLLDSLLNPQLRIHRTEDVKKCRSPKNTSPLLCGFEKPTEEAPAQSCDLTVVKVKSEDLGEEQSSELHQILKTIHENETDKTPEKMYEDPKQQHDSADFKLDHLQQNGYSTDNSDEWGETSTFAKRMKTENDGDFGDGYEQVTLDRDFSADKVNEHRCMVCGKRFSGRSLLKRHSVVHTGEKPFSCPVCNKAFTQKAHLKVHMCTHTGIMPIDVHSVVEDLHAETFASNTRCHTKTSDLQGH</sequence>
<evidence type="ECO:0000259" key="12">
    <source>
        <dbReference type="PROSITE" id="PS50157"/>
    </source>
</evidence>
<dbReference type="Gene3D" id="3.30.160.60">
    <property type="entry name" value="Classic Zinc Finger"/>
    <property type="match status" value="2"/>
</dbReference>
<dbReference type="SUPFAM" id="SSF57667">
    <property type="entry name" value="beta-beta-alpha zinc fingers"/>
    <property type="match status" value="1"/>
</dbReference>
<dbReference type="FunFam" id="3.30.160.60:FF:000446">
    <property type="entry name" value="Zinc finger protein"/>
    <property type="match status" value="1"/>
</dbReference>
<dbReference type="FunFam" id="3.30.160.60:FF:000733">
    <property type="entry name" value="Zinc finger protein 236 variant"/>
    <property type="match status" value="1"/>
</dbReference>
<dbReference type="PROSITE" id="PS00028">
    <property type="entry name" value="ZINC_FINGER_C2H2_1"/>
    <property type="match status" value="2"/>
</dbReference>
<keyword evidence="3" id="KW-0677">Repeat</keyword>
<dbReference type="GO" id="GO:0005634">
    <property type="term" value="C:nucleus"/>
    <property type="evidence" value="ECO:0007669"/>
    <property type="project" value="UniProtKB-SubCell"/>
</dbReference>
<evidence type="ECO:0000256" key="5">
    <source>
        <dbReference type="ARBA" id="ARBA00022833"/>
    </source>
</evidence>
<feature type="region of interest" description="Disordered" evidence="11">
    <location>
        <begin position="98"/>
        <end position="117"/>
    </location>
</feature>
<keyword evidence="6" id="KW-0805">Transcription regulation</keyword>
<evidence type="ECO:0000256" key="11">
    <source>
        <dbReference type="SAM" id="MobiDB-lite"/>
    </source>
</evidence>
<evidence type="ECO:0000256" key="8">
    <source>
        <dbReference type="ARBA" id="ARBA00023242"/>
    </source>
</evidence>
<keyword evidence="5" id="KW-0862">Zinc</keyword>
<dbReference type="EMBL" id="JBBPFD010000018">
    <property type="protein sequence ID" value="KAK7889169.1"/>
    <property type="molecule type" value="Genomic_DNA"/>
</dbReference>
<dbReference type="SMART" id="SM00355">
    <property type="entry name" value="ZnF_C2H2"/>
    <property type="match status" value="2"/>
</dbReference>
<keyword evidence="14" id="KW-1185">Reference proteome</keyword>
<dbReference type="InterPro" id="IPR036236">
    <property type="entry name" value="Znf_C2H2_sf"/>
</dbReference>
<comment type="caution">
    <text evidence="13">The sequence shown here is derived from an EMBL/GenBank/DDBJ whole genome shotgun (WGS) entry which is preliminary data.</text>
</comment>